<organism evidence="9 10">
    <name type="scientific">Inmirania thermothiophila</name>
    <dbReference type="NCBI Taxonomy" id="1750597"/>
    <lineage>
        <taxon>Bacteria</taxon>
        <taxon>Pseudomonadati</taxon>
        <taxon>Pseudomonadota</taxon>
        <taxon>Gammaproteobacteria</taxon>
        <taxon>Chromatiales</taxon>
        <taxon>Ectothiorhodospiraceae</taxon>
        <taxon>Inmirania</taxon>
    </lineage>
</organism>
<keyword evidence="7" id="KW-0812">Transmembrane</keyword>
<feature type="signal peptide" evidence="7">
    <location>
        <begin position="1"/>
        <end position="20"/>
    </location>
</feature>
<comment type="similarity">
    <text evidence="1 7">Belongs to the CcmH/CycL/Ccl2/NrfF family.</text>
</comment>
<evidence type="ECO:0000259" key="8">
    <source>
        <dbReference type="Pfam" id="PF03918"/>
    </source>
</evidence>
<dbReference type="EMBL" id="RJVI01000003">
    <property type="protein sequence ID" value="ROR29485.1"/>
    <property type="molecule type" value="Genomic_DNA"/>
</dbReference>
<accession>A0A3N1XS77</accession>
<dbReference type="CDD" id="cd16378">
    <property type="entry name" value="CcmH_N"/>
    <property type="match status" value="1"/>
</dbReference>
<dbReference type="AlphaFoldDB" id="A0A3N1XS77"/>
<proteinExistence type="inferred from homology"/>
<evidence type="ECO:0000256" key="7">
    <source>
        <dbReference type="RuleBase" id="RU364112"/>
    </source>
</evidence>
<dbReference type="GO" id="GO:0017004">
    <property type="term" value="P:cytochrome complex assembly"/>
    <property type="evidence" value="ECO:0007669"/>
    <property type="project" value="UniProtKB-KW"/>
</dbReference>
<dbReference type="OrthoDB" id="9804975at2"/>
<name>A0A3N1XS77_9GAMM</name>
<dbReference type="InterPro" id="IPR038297">
    <property type="entry name" value="CcmH/CycL/NrfF/Ccl2_sf"/>
</dbReference>
<keyword evidence="6 7" id="KW-0408">Iron</keyword>
<keyword evidence="7" id="KW-1133">Transmembrane helix</keyword>
<keyword evidence="3 7" id="KW-0479">Metal-binding</keyword>
<sequence>MRRRLLALLVLLAAAAPAWSVIEVYQFQDPQQEARFKRLTQELRCLVCQNQNIADSNADLAKDLRQEVYEMIVAGKRDEEIIGFLTARYGDFVLYRPPFKATTALLWVGPFVLVVVGVVVLIHFVRSRQRAVPAELSPEERARLEALLAGRDGEERR</sequence>
<dbReference type="InterPro" id="IPR005616">
    <property type="entry name" value="CcmH/CycL/Ccl2/NrfF_N"/>
</dbReference>
<dbReference type="GO" id="GO:0046872">
    <property type="term" value="F:metal ion binding"/>
    <property type="evidence" value="ECO:0007669"/>
    <property type="project" value="UniProtKB-KW"/>
</dbReference>
<dbReference type="Pfam" id="PF03918">
    <property type="entry name" value="CcmH"/>
    <property type="match status" value="1"/>
</dbReference>
<evidence type="ECO:0000256" key="1">
    <source>
        <dbReference type="ARBA" id="ARBA00010342"/>
    </source>
</evidence>
<comment type="function">
    <text evidence="7">Possible subunit of a heme lyase.</text>
</comment>
<dbReference type="Gene3D" id="1.10.8.640">
    <property type="entry name" value="Cytochrome C biogenesis protein"/>
    <property type="match status" value="1"/>
</dbReference>
<dbReference type="GO" id="GO:0005886">
    <property type="term" value="C:plasma membrane"/>
    <property type="evidence" value="ECO:0007669"/>
    <property type="project" value="TreeGrafter"/>
</dbReference>
<dbReference type="PANTHER" id="PTHR47870">
    <property type="entry name" value="CYTOCHROME C-TYPE BIOGENESIS PROTEIN CCMH"/>
    <property type="match status" value="1"/>
</dbReference>
<keyword evidence="5" id="KW-0201">Cytochrome c-type biogenesis</keyword>
<dbReference type="PANTHER" id="PTHR47870:SF1">
    <property type="entry name" value="CYTOCHROME C-TYPE BIOGENESIS PROTEIN CCMH"/>
    <property type="match status" value="1"/>
</dbReference>
<evidence type="ECO:0000256" key="6">
    <source>
        <dbReference type="ARBA" id="ARBA00023004"/>
    </source>
</evidence>
<evidence type="ECO:0000256" key="2">
    <source>
        <dbReference type="ARBA" id="ARBA00022617"/>
    </source>
</evidence>
<dbReference type="InterPro" id="IPR051263">
    <property type="entry name" value="C-type_cytochrome_biogenesis"/>
</dbReference>
<keyword evidence="2 7" id="KW-0349">Heme</keyword>
<feature type="domain" description="CcmH/CycL/Ccl2/NrfF N-terminal" evidence="8">
    <location>
        <begin position="9"/>
        <end position="148"/>
    </location>
</feature>
<dbReference type="FunFam" id="1.10.8.640:FF:000001">
    <property type="entry name" value="Cytochrome c-type biogenesis protein"/>
    <property type="match status" value="1"/>
</dbReference>
<dbReference type="RefSeq" id="WP_123401908.1">
    <property type="nucleotide sequence ID" value="NZ_RJVI01000003.1"/>
</dbReference>
<keyword evidence="4 7" id="KW-0732">Signal</keyword>
<feature type="chain" id="PRO_5017853900" description="Cytochrome c-type biogenesis protein" evidence="7">
    <location>
        <begin position="21"/>
        <end position="157"/>
    </location>
</feature>
<comment type="caution">
    <text evidence="9">The sequence shown here is derived from an EMBL/GenBank/DDBJ whole genome shotgun (WGS) entry which is preliminary data.</text>
</comment>
<dbReference type="Proteomes" id="UP000276634">
    <property type="component" value="Unassembled WGS sequence"/>
</dbReference>
<protein>
    <recommendedName>
        <fullName evidence="7">Cytochrome c-type biogenesis protein</fullName>
    </recommendedName>
</protein>
<evidence type="ECO:0000313" key="9">
    <source>
        <dbReference type="EMBL" id="ROR29485.1"/>
    </source>
</evidence>
<gene>
    <name evidence="9" type="ORF">EDC57_2155</name>
</gene>
<reference evidence="9 10" key="1">
    <citation type="submission" date="2018-11" db="EMBL/GenBank/DDBJ databases">
        <title>Genomic Encyclopedia of Type Strains, Phase IV (KMG-IV): sequencing the most valuable type-strain genomes for metagenomic binning, comparative biology and taxonomic classification.</title>
        <authorList>
            <person name="Goeker M."/>
        </authorList>
    </citation>
    <scope>NUCLEOTIDE SEQUENCE [LARGE SCALE GENOMIC DNA]</scope>
    <source>
        <strain evidence="9 10">DSM 100275</strain>
    </source>
</reference>
<feature type="transmembrane region" description="Helical" evidence="7">
    <location>
        <begin position="104"/>
        <end position="125"/>
    </location>
</feature>
<evidence type="ECO:0000256" key="4">
    <source>
        <dbReference type="ARBA" id="ARBA00022729"/>
    </source>
</evidence>
<evidence type="ECO:0000313" key="10">
    <source>
        <dbReference type="Proteomes" id="UP000276634"/>
    </source>
</evidence>
<evidence type="ECO:0000256" key="3">
    <source>
        <dbReference type="ARBA" id="ARBA00022723"/>
    </source>
</evidence>
<evidence type="ECO:0000256" key="5">
    <source>
        <dbReference type="ARBA" id="ARBA00022748"/>
    </source>
</evidence>
<keyword evidence="7" id="KW-0472">Membrane</keyword>
<keyword evidence="10" id="KW-1185">Reference proteome</keyword>